<dbReference type="KEGG" id="fcy:FRACYDRAFT_244957"/>
<dbReference type="AlphaFoldDB" id="A0A1E7F0U1"/>
<organism evidence="2 3">
    <name type="scientific">Fragilariopsis cylindrus CCMP1102</name>
    <dbReference type="NCBI Taxonomy" id="635003"/>
    <lineage>
        <taxon>Eukaryota</taxon>
        <taxon>Sar</taxon>
        <taxon>Stramenopiles</taxon>
        <taxon>Ochrophyta</taxon>
        <taxon>Bacillariophyta</taxon>
        <taxon>Bacillariophyceae</taxon>
        <taxon>Bacillariophycidae</taxon>
        <taxon>Bacillariales</taxon>
        <taxon>Bacillariaceae</taxon>
        <taxon>Fragilariopsis</taxon>
    </lineage>
</organism>
<dbReference type="Gene3D" id="3.50.50.60">
    <property type="entry name" value="FAD/NAD(P)-binding domain"/>
    <property type="match status" value="1"/>
</dbReference>
<evidence type="ECO:0000313" key="2">
    <source>
        <dbReference type="EMBL" id="OEU11838.1"/>
    </source>
</evidence>
<evidence type="ECO:0000256" key="1">
    <source>
        <dbReference type="SAM" id="MobiDB-lite"/>
    </source>
</evidence>
<accession>A0A1E7F0U1</accession>
<dbReference type="OrthoDB" id="40896at2759"/>
<feature type="compositionally biased region" description="Polar residues" evidence="1">
    <location>
        <begin position="158"/>
        <end position="172"/>
    </location>
</feature>
<proteinExistence type="predicted"/>
<dbReference type="InParanoid" id="A0A1E7F0U1"/>
<sequence>MVSKVFNSVGDNNDVVSSTGVTKQQQLLQCDYLVVGAGTAGMSFVDTIITENPDATVVLLDRNSQAGGHWTQAYPFVKLHQPSCLYGVNSLPLGKTFLSKNGNIKERYDIHDRVSGAEILDYYQTACDQFVATGRVKCIFDCEYKIFDEQTGLHTAAIVNNNSPTSSGATTTNDDGNNNDNNDDNVVFAVKCRKLVTVKTNVTVPSMRKPLIPVAENVHFVPVNEVPACAKSGKYKKYIVFGNGKTGTDAIINLLDEHQIDESQITWVISRDVWYFLRDAMEDVYHSSDIFMKMAEANSVKECYLTFEKEGLVGRLDTGTKNDVVPDVFKGPTIDNTELQTIQTISNIVRMGRATSIESNKVVCDIGSFDFSPEDTLLVDCMVDNLYGYDFKDDFKIFEPNRINLGPLTHFFNVSMSSAHIAFLECALDRKKNKNKNKNKTNNNGNTNNDDAKNKCCFFLRGPVYTLPNPEFLIGMMYMQNKSVDALMKVKGGSKFFFNSRANMMAPKHHKGGMTKLLWNTFGPKQMCQFDKKLAKKIESKGYSDIDHCFGIETFV</sequence>
<gene>
    <name evidence="2" type="ORF">FRACYDRAFT_244957</name>
</gene>
<evidence type="ECO:0008006" key="4">
    <source>
        <dbReference type="Google" id="ProtNLM"/>
    </source>
</evidence>
<feature type="region of interest" description="Disordered" evidence="1">
    <location>
        <begin position="158"/>
        <end position="181"/>
    </location>
</feature>
<dbReference type="InterPro" id="IPR036188">
    <property type="entry name" value="FAD/NAD-bd_sf"/>
</dbReference>
<keyword evidence="3" id="KW-1185">Reference proteome</keyword>
<dbReference type="Proteomes" id="UP000095751">
    <property type="component" value="Unassembled WGS sequence"/>
</dbReference>
<protein>
    <recommendedName>
        <fullName evidence="4">FAD/NAD(P)-binding domain-containing protein</fullName>
    </recommendedName>
</protein>
<dbReference type="EMBL" id="KV784366">
    <property type="protein sequence ID" value="OEU11838.1"/>
    <property type="molecule type" value="Genomic_DNA"/>
</dbReference>
<dbReference type="SUPFAM" id="SSF51905">
    <property type="entry name" value="FAD/NAD(P)-binding domain"/>
    <property type="match status" value="2"/>
</dbReference>
<reference evidence="2 3" key="1">
    <citation type="submission" date="2016-09" db="EMBL/GenBank/DDBJ databases">
        <title>Extensive genetic diversity and differential bi-allelic expression allows diatom success in the polar Southern Ocean.</title>
        <authorList>
            <consortium name="DOE Joint Genome Institute"/>
            <person name="Mock T."/>
            <person name="Otillar R.P."/>
            <person name="Strauss J."/>
            <person name="Dupont C."/>
            <person name="Frickenhaus S."/>
            <person name="Maumus F."/>
            <person name="Mcmullan M."/>
            <person name="Sanges R."/>
            <person name="Schmutz J."/>
            <person name="Toseland A."/>
            <person name="Valas R."/>
            <person name="Veluchamy A."/>
            <person name="Ward B.J."/>
            <person name="Allen A."/>
            <person name="Barry K."/>
            <person name="Falciatore A."/>
            <person name="Ferrante M."/>
            <person name="Fortunato A.E."/>
            <person name="Gloeckner G."/>
            <person name="Gruber A."/>
            <person name="Hipkin R."/>
            <person name="Janech M."/>
            <person name="Kroth P."/>
            <person name="Leese F."/>
            <person name="Lindquist E."/>
            <person name="Lyon B.R."/>
            <person name="Martin J."/>
            <person name="Mayer C."/>
            <person name="Parker M."/>
            <person name="Quesneville H."/>
            <person name="Raymond J."/>
            <person name="Uhlig C."/>
            <person name="Valentin K.U."/>
            <person name="Worden A.Z."/>
            <person name="Armbrust E.V."/>
            <person name="Bowler C."/>
            <person name="Green B."/>
            <person name="Moulton V."/>
            <person name="Van Oosterhout C."/>
            <person name="Grigoriev I."/>
        </authorList>
    </citation>
    <scope>NUCLEOTIDE SEQUENCE [LARGE SCALE GENOMIC DNA]</scope>
    <source>
        <strain evidence="2 3">CCMP1102</strain>
    </source>
</reference>
<evidence type="ECO:0000313" key="3">
    <source>
        <dbReference type="Proteomes" id="UP000095751"/>
    </source>
</evidence>
<name>A0A1E7F0U1_9STRA</name>